<dbReference type="RefSeq" id="XP_007231702.1">
    <property type="nucleotide sequence ID" value="XM_007231640.3"/>
</dbReference>
<evidence type="ECO:0000256" key="5">
    <source>
        <dbReference type="ARBA" id="ARBA00035434"/>
    </source>
</evidence>
<dbReference type="PANTHER" id="PTHR14503">
    <property type="entry name" value="MITOCHONDRIAL RIBOSOMAL PROTEIN 34 FAMILY MEMBER"/>
    <property type="match status" value="1"/>
</dbReference>
<dbReference type="STRING" id="7994.ENSAMXP00000029504"/>
<dbReference type="InterPro" id="IPR000271">
    <property type="entry name" value="Ribosomal_bL34"/>
</dbReference>
<dbReference type="Gene3D" id="1.10.287.3980">
    <property type="match status" value="1"/>
</dbReference>
<dbReference type="OrthoDB" id="431691at2759"/>
<evidence type="ECO:0000256" key="3">
    <source>
        <dbReference type="ARBA" id="ARBA00023274"/>
    </source>
</evidence>
<name>A0A3B1IJT0_ASTMX</name>
<dbReference type="GeneID" id="103042191"/>
<dbReference type="Ensembl" id="ENSAMXT00000057420.1">
    <property type="protein sequence ID" value="ENSAMXP00000029504.1"/>
    <property type="gene ID" value="ENSAMXG00000038851.1"/>
</dbReference>
<proteinExistence type="inferred from homology"/>
<evidence type="ECO:0000256" key="1">
    <source>
        <dbReference type="ARBA" id="ARBA00010111"/>
    </source>
</evidence>
<dbReference type="Bgee" id="ENSAMXG00000038851">
    <property type="expression patterns" value="Expressed in testis and 14 other cell types or tissues"/>
</dbReference>
<dbReference type="AlphaFoldDB" id="A0A3B1IJT0"/>
<evidence type="ECO:0000256" key="4">
    <source>
        <dbReference type="ARBA" id="ARBA00035274"/>
    </source>
</evidence>
<accession>A0A3B1IJT0</accession>
<dbReference type="FunCoup" id="A0A3B1IJT0">
    <property type="interactions" value="81"/>
</dbReference>
<dbReference type="Pfam" id="PF00468">
    <property type="entry name" value="Ribosomal_L34"/>
    <property type="match status" value="1"/>
</dbReference>
<keyword evidence="3" id="KW-0687">Ribonucleoprotein</keyword>
<protein>
    <recommendedName>
        <fullName evidence="4">Large ribosomal subunit protein bL34m</fullName>
    </recommendedName>
    <alternativeName>
        <fullName evidence="5">39S ribosomal protein L34, mitochondrial</fullName>
    </alternativeName>
</protein>
<reference evidence="6" key="4">
    <citation type="submission" date="2025-09" db="UniProtKB">
        <authorList>
            <consortium name="Ensembl"/>
        </authorList>
    </citation>
    <scope>IDENTIFICATION</scope>
</reference>
<dbReference type="GeneTree" id="ENSGT00390000012240"/>
<evidence type="ECO:0000313" key="6">
    <source>
        <dbReference type="Ensembl" id="ENSAMXP00000029504.1"/>
    </source>
</evidence>
<dbReference type="NCBIfam" id="TIGR01030">
    <property type="entry name" value="rpmH_bact"/>
    <property type="match status" value="1"/>
</dbReference>
<dbReference type="CTD" id="64981"/>
<dbReference type="GO" id="GO:0005762">
    <property type="term" value="C:mitochondrial large ribosomal subunit"/>
    <property type="evidence" value="ECO:0007669"/>
    <property type="project" value="TreeGrafter"/>
</dbReference>
<reference evidence="6" key="3">
    <citation type="submission" date="2025-08" db="UniProtKB">
        <authorList>
            <consortium name="Ensembl"/>
        </authorList>
    </citation>
    <scope>IDENTIFICATION</scope>
</reference>
<dbReference type="KEGG" id="amex:103042191"/>
<reference evidence="7" key="2">
    <citation type="journal article" date="2014" name="Nat. Commun.">
        <title>The cavefish genome reveals candidate genes for eye loss.</title>
        <authorList>
            <person name="McGaugh S.E."/>
            <person name="Gross J.B."/>
            <person name="Aken B."/>
            <person name="Blin M."/>
            <person name="Borowsky R."/>
            <person name="Chalopin D."/>
            <person name="Hinaux H."/>
            <person name="Jeffery W.R."/>
            <person name="Keene A."/>
            <person name="Ma L."/>
            <person name="Minx P."/>
            <person name="Murphy D."/>
            <person name="O'Quin K.E."/>
            <person name="Retaux S."/>
            <person name="Rohner N."/>
            <person name="Searle S.M."/>
            <person name="Stahl B.A."/>
            <person name="Tabin C."/>
            <person name="Volff J.N."/>
            <person name="Yoshizawa M."/>
            <person name="Warren W.C."/>
        </authorList>
    </citation>
    <scope>NUCLEOTIDE SEQUENCE [LARGE SCALE GENOMIC DNA]</scope>
    <source>
        <strain evidence="7">female</strain>
    </source>
</reference>
<dbReference type="GO" id="GO:0006412">
    <property type="term" value="P:translation"/>
    <property type="evidence" value="ECO:0007669"/>
    <property type="project" value="InterPro"/>
</dbReference>
<comment type="similarity">
    <text evidence="1">Belongs to the bacterial ribosomal protein bL34 family.</text>
</comment>
<dbReference type="OMA" id="HYTICTT"/>
<evidence type="ECO:0000256" key="2">
    <source>
        <dbReference type="ARBA" id="ARBA00022980"/>
    </source>
</evidence>
<reference evidence="7" key="1">
    <citation type="submission" date="2013-03" db="EMBL/GenBank/DDBJ databases">
        <authorList>
            <person name="Jeffery W."/>
            <person name="Warren W."/>
            <person name="Wilson R.K."/>
        </authorList>
    </citation>
    <scope>NUCLEOTIDE SEQUENCE</scope>
    <source>
        <strain evidence="7">female</strain>
    </source>
</reference>
<keyword evidence="7" id="KW-1185">Reference proteome</keyword>
<evidence type="ECO:0000313" key="7">
    <source>
        <dbReference type="Proteomes" id="UP000018467"/>
    </source>
</evidence>
<dbReference type="Proteomes" id="UP000018467">
    <property type="component" value="Unassembled WGS sequence"/>
</dbReference>
<dbReference type="FunFam" id="1.10.287.3980:FF:000001">
    <property type="entry name" value="Mitochondrial ribosomal protein L34"/>
    <property type="match status" value="1"/>
</dbReference>
<dbReference type="PANTHER" id="PTHR14503:SF4">
    <property type="entry name" value="LARGE RIBOSOMAL SUBUNIT PROTEIN BL34M"/>
    <property type="match status" value="1"/>
</dbReference>
<keyword evidence="2" id="KW-0689">Ribosomal protein</keyword>
<dbReference type="GO" id="GO:0003735">
    <property type="term" value="F:structural constituent of ribosome"/>
    <property type="evidence" value="ECO:0007669"/>
    <property type="project" value="InterPro"/>
</dbReference>
<dbReference type="InParanoid" id="A0A3B1IJT0"/>
<sequence>MNFIRSACLRLAGETVLSGIRGGTSACSGLRSFSSWLPFTERRPAGCRTVGDGVSQIPSWHCQQVRTKKRGMEYQPNNIKRKRTHGWIKRISTQGGIEVILRRMLKGRRSLSH</sequence>
<organism evidence="6 7">
    <name type="scientific">Astyanax mexicanus</name>
    <name type="common">Blind cave fish</name>
    <name type="synonym">Astyanax fasciatus mexicanus</name>
    <dbReference type="NCBI Taxonomy" id="7994"/>
    <lineage>
        <taxon>Eukaryota</taxon>
        <taxon>Metazoa</taxon>
        <taxon>Chordata</taxon>
        <taxon>Craniata</taxon>
        <taxon>Vertebrata</taxon>
        <taxon>Euteleostomi</taxon>
        <taxon>Actinopterygii</taxon>
        <taxon>Neopterygii</taxon>
        <taxon>Teleostei</taxon>
        <taxon>Ostariophysi</taxon>
        <taxon>Characiformes</taxon>
        <taxon>Characoidei</taxon>
        <taxon>Acestrorhamphidae</taxon>
        <taxon>Acestrorhamphinae</taxon>
        <taxon>Astyanax</taxon>
    </lineage>
</organism>